<evidence type="ECO:0000313" key="10">
    <source>
        <dbReference type="Proteomes" id="UP000241829"/>
    </source>
</evidence>
<feature type="transmembrane region" description="Helical" evidence="8">
    <location>
        <begin position="391"/>
        <end position="414"/>
    </location>
</feature>
<feature type="transmembrane region" description="Helical" evidence="8">
    <location>
        <begin position="1030"/>
        <end position="1056"/>
    </location>
</feature>
<evidence type="ECO:0000256" key="5">
    <source>
        <dbReference type="ARBA" id="ARBA00022692"/>
    </source>
</evidence>
<reference evidence="10" key="1">
    <citation type="submission" date="2018-03" db="EMBL/GenBank/DDBJ databases">
        <title>Genome sequencing of Melaminivora sp. strain SC2-7.</title>
        <authorList>
            <person name="Kim S.-J."/>
            <person name="Heo J."/>
            <person name="Ahn J.-H."/>
            <person name="Kwon S.-W."/>
        </authorList>
    </citation>
    <scope>NUCLEOTIDE SEQUENCE [LARGE SCALE GENOMIC DNA]</scope>
    <source>
        <strain evidence="10">SC2-7</strain>
    </source>
</reference>
<feature type="transmembrane region" description="Helical" evidence="8">
    <location>
        <begin position="340"/>
        <end position="357"/>
    </location>
</feature>
<feature type="transmembrane region" description="Helical" evidence="8">
    <location>
        <begin position="435"/>
        <end position="455"/>
    </location>
</feature>
<feature type="transmembrane region" description="Helical" evidence="8">
    <location>
        <begin position="952"/>
        <end position="978"/>
    </location>
</feature>
<dbReference type="InterPro" id="IPR027463">
    <property type="entry name" value="AcrB_DN_DC_subdom"/>
</dbReference>
<evidence type="ECO:0000256" key="8">
    <source>
        <dbReference type="SAM" id="Phobius"/>
    </source>
</evidence>
<evidence type="ECO:0000256" key="3">
    <source>
        <dbReference type="ARBA" id="ARBA00022475"/>
    </source>
</evidence>
<dbReference type="GO" id="GO:0042910">
    <property type="term" value="F:xenobiotic transmembrane transporter activity"/>
    <property type="evidence" value="ECO:0007669"/>
    <property type="project" value="TreeGrafter"/>
</dbReference>
<evidence type="ECO:0000256" key="2">
    <source>
        <dbReference type="ARBA" id="ARBA00022448"/>
    </source>
</evidence>
<feature type="transmembrane region" description="Helical" evidence="8">
    <location>
        <begin position="364"/>
        <end position="385"/>
    </location>
</feature>
<dbReference type="FunFam" id="1.20.1640.10:FF:000001">
    <property type="entry name" value="Efflux pump membrane transporter"/>
    <property type="match status" value="1"/>
</dbReference>
<dbReference type="Gene3D" id="3.30.70.1320">
    <property type="entry name" value="Multidrug efflux transporter AcrB pore domain like"/>
    <property type="match status" value="1"/>
</dbReference>
<dbReference type="KEGG" id="melm:C7H73_10460"/>
<protein>
    <submittedName>
        <fullName evidence="9">Nodulation protein</fullName>
    </submittedName>
</protein>
<dbReference type="FunFam" id="3.30.70.1430:FF:000001">
    <property type="entry name" value="Efflux pump membrane transporter"/>
    <property type="match status" value="1"/>
</dbReference>
<dbReference type="RefSeq" id="WP_106846597.1">
    <property type="nucleotide sequence ID" value="NZ_CP027792.1"/>
</dbReference>
<proteinExistence type="predicted"/>
<dbReference type="SUPFAM" id="SSF82866">
    <property type="entry name" value="Multidrug efflux transporter AcrB transmembrane domain"/>
    <property type="match status" value="2"/>
</dbReference>
<organism evidence="9 10">
    <name type="scientific">Pulveribacter suum</name>
    <dbReference type="NCBI Taxonomy" id="2116657"/>
    <lineage>
        <taxon>Bacteria</taxon>
        <taxon>Pseudomonadati</taxon>
        <taxon>Pseudomonadota</taxon>
        <taxon>Betaproteobacteria</taxon>
        <taxon>Burkholderiales</taxon>
        <taxon>Comamonadaceae</taxon>
        <taxon>Pulveribacter</taxon>
    </lineage>
</organism>
<dbReference type="Gene3D" id="1.20.1640.10">
    <property type="entry name" value="Multidrug efflux transporter AcrB transmembrane domain"/>
    <property type="match status" value="2"/>
</dbReference>
<dbReference type="EMBL" id="CP027792">
    <property type="protein sequence ID" value="AVP58044.1"/>
    <property type="molecule type" value="Genomic_DNA"/>
</dbReference>
<evidence type="ECO:0000313" key="9">
    <source>
        <dbReference type="EMBL" id="AVP58044.1"/>
    </source>
</evidence>
<feature type="transmembrane region" description="Helical" evidence="8">
    <location>
        <begin position="546"/>
        <end position="564"/>
    </location>
</feature>
<keyword evidence="4" id="KW-0997">Cell inner membrane</keyword>
<evidence type="ECO:0000256" key="7">
    <source>
        <dbReference type="ARBA" id="ARBA00023136"/>
    </source>
</evidence>
<keyword evidence="10" id="KW-1185">Reference proteome</keyword>
<name>A0A2P1NLV2_9BURK</name>
<dbReference type="Gene3D" id="3.30.70.1430">
    <property type="entry name" value="Multidrug efflux transporter AcrB pore domain"/>
    <property type="match status" value="2"/>
</dbReference>
<feature type="transmembrane region" description="Helical" evidence="8">
    <location>
        <begin position="12"/>
        <end position="32"/>
    </location>
</feature>
<keyword evidence="2" id="KW-0813">Transport</keyword>
<accession>A0A2P1NLV2</accession>
<dbReference type="PRINTS" id="PR00702">
    <property type="entry name" value="ACRIFLAVINRP"/>
</dbReference>
<gene>
    <name evidence="9" type="ORF">C7H73_10460</name>
</gene>
<comment type="subcellular location">
    <subcellularLocation>
        <location evidence="1">Cell inner membrane</location>
        <topology evidence="1">Multi-pass membrane protein</topology>
    </subcellularLocation>
</comment>
<dbReference type="OrthoDB" id="9042683at2"/>
<evidence type="ECO:0000256" key="1">
    <source>
        <dbReference type="ARBA" id="ARBA00004429"/>
    </source>
</evidence>
<dbReference type="Gene3D" id="3.30.70.1440">
    <property type="entry name" value="Multidrug efflux transporter AcrB pore domain"/>
    <property type="match status" value="1"/>
</dbReference>
<dbReference type="SUPFAM" id="SSF82693">
    <property type="entry name" value="Multidrug efflux transporter AcrB pore domain, PN1, PN2, PC1 and PC2 subdomains"/>
    <property type="match status" value="3"/>
</dbReference>
<dbReference type="Proteomes" id="UP000241829">
    <property type="component" value="Chromosome"/>
</dbReference>
<feature type="transmembrane region" description="Helical" evidence="8">
    <location>
        <begin position="901"/>
        <end position="919"/>
    </location>
</feature>
<dbReference type="Gene3D" id="3.30.2090.10">
    <property type="entry name" value="Multidrug efflux transporter AcrB TolC docking domain, DN and DC subdomains"/>
    <property type="match status" value="2"/>
</dbReference>
<dbReference type="SUPFAM" id="SSF82714">
    <property type="entry name" value="Multidrug efflux transporter AcrB TolC docking domain, DN and DC subdomains"/>
    <property type="match status" value="2"/>
</dbReference>
<dbReference type="PANTHER" id="PTHR32063">
    <property type="match status" value="1"/>
</dbReference>
<dbReference type="PANTHER" id="PTHR32063:SF34">
    <property type="entry name" value="MULTIDRUG RESISTANCE PROTEIN MDTC"/>
    <property type="match status" value="1"/>
</dbReference>
<dbReference type="Pfam" id="PF00873">
    <property type="entry name" value="ACR_tran"/>
    <property type="match status" value="1"/>
</dbReference>
<evidence type="ECO:0000256" key="6">
    <source>
        <dbReference type="ARBA" id="ARBA00022989"/>
    </source>
</evidence>
<feature type="transmembrane region" description="Helical" evidence="8">
    <location>
        <begin position="467"/>
        <end position="494"/>
    </location>
</feature>
<keyword evidence="5 8" id="KW-0812">Transmembrane</keyword>
<dbReference type="GO" id="GO:0005886">
    <property type="term" value="C:plasma membrane"/>
    <property type="evidence" value="ECO:0007669"/>
    <property type="project" value="UniProtKB-SubCell"/>
</dbReference>
<keyword evidence="7 8" id="KW-0472">Membrane</keyword>
<keyword evidence="6 8" id="KW-1133">Transmembrane helix</keyword>
<sequence>MNLSRPFIARPIATVLLTIGLALAGIGAYFLLPVARLPAVDFPVIFVSASMPGASPADMARTVATPLERTLGSISGVNEMTSFSSTGSSRVVLQFDLNRNIDSAARDVQAAINAARIDLPANLRANPTYRKANPAAQPFLILALTSQTRSPGQIYDAVSNIVSQRLLQVPGVGDVTLGGGSQPAVRVELNPFALAQLGISGDDVRAALQAGNANRPKGVVELGGEADGRALQVLTPAPGLRAADYRDLIVAMRGGHEVRLSQLARVSDSVQDTRTRGMFNGQPAIVVNITQQPDANLIATADAIQELLPQLRAQLPPDIALDVAIDRTGSVRASVQEVEITLVIAVLLVVAVVGLFLRTLRAAVIPAVATVVSLLGTFAVMYALGYSLNNLTLMALTVATGFVVDDAIVVIENITRHLEQGWERRRAALEGAREVGFTVLTISVSLIAVFIPLLFMGGQPGRLFREFAVTLSAAVMISLVISLTTTPMLCALLLPRVRAGDAAAAPVRASAMGRLRRTLAGGARAAERGLLGGYARALDGALASPWLVVLVLAVVVGLNGYLFASIPKGFFPEQDSGQMMGGLRADQSISSSAMADKLQQAVDIIRADPSVGTVVAFASGNSGGFLSAALKGARERPQGEGTRAVINRLRPQLSAITGLRVFLNPVQELRVGGRSSNATYQFALKADNVADLKEWTLKLAARLKADERLTDVDDDQSDNGVETYLQIDRARAASLGVTAQAIDAALYNAFGQRQVATMYSDLNQYSVVMEWAPQYTQSPLALQDVWVPATRAASAAGTGGASANPGQRNASTGQPLSVVPASMVPLSALAHVGERAVPTGVMHDGGELSSTLSFNLADGVALEEGRQAVLEAVDAIGMPNNVRGAFAGAAAAAQQTEAQQGLLIVAAIVVIYIVLGILYESLIHPITVLTTLPSAGFGAVLALLALKMEFSIMALIGVFLLIGIVKKNAILIIDFALAAERTRGLDATAAVREACLMRFRPILMTTLAAGLGALPLAIGFGQGAELRQPLGVTIVGGLVASQLLTLLTTPVVYVLLDRLRRRPRRAPSAEGNPGVARAEAR</sequence>
<dbReference type="AlphaFoldDB" id="A0A2P1NLV2"/>
<feature type="transmembrane region" description="Helical" evidence="8">
    <location>
        <begin position="999"/>
        <end position="1018"/>
    </location>
</feature>
<dbReference type="InterPro" id="IPR001036">
    <property type="entry name" value="Acrflvin-R"/>
</dbReference>
<keyword evidence="3" id="KW-1003">Cell membrane</keyword>
<evidence type="ECO:0000256" key="4">
    <source>
        <dbReference type="ARBA" id="ARBA00022519"/>
    </source>
</evidence>